<dbReference type="AlphaFoldDB" id="A0A6A6X4C4"/>
<organism evidence="1 2">
    <name type="scientific">Melanomma pulvis-pyrius CBS 109.77</name>
    <dbReference type="NCBI Taxonomy" id="1314802"/>
    <lineage>
        <taxon>Eukaryota</taxon>
        <taxon>Fungi</taxon>
        <taxon>Dikarya</taxon>
        <taxon>Ascomycota</taxon>
        <taxon>Pezizomycotina</taxon>
        <taxon>Dothideomycetes</taxon>
        <taxon>Pleosporomycetidae</taxon>
        <taxon>Pleosporales</taxon>
        <taxon>Melanommataceae</taxon>
        <taxon>Melanomma</taxon>
    </lineage>
</organism>
<keyword evidence="2" id="KW-1185">Reference proteome</keyword>
<proteinExistence type="predicted"/>
<dbReference type="OrthoDB" id="25921at2759"/>
<gene>
    <name evidence="1" type="ORF">K505DRAFT_339734</name>
</gene>
<dbReference type="Proteomes" id="UP000799757">
    <property type="component" value="Unassembled WGS sequence"/>
</dbReference>
<dbReference type="CDD" id="cd12148">
    <property type="entry name" value="fungal_TF_MHR"/>
    <property type="match status" value="1"/>
</dbReference>
<name>A0A6A6X4C4_9PLEO</name>
<sequence length="300" mass="33970">MIYSIGCHVFSGTESKTTPKHFHQRNSVKYRYFAVTFFNRAMAYLEASTMEPTVATLRALLLFAINSLFDPKSGNIGQQVALASRLALSLEANLEARLDSQGLGPDDAIMIRNMHSTIFCLENEIASALDRPATFPEPDTALRFDREEPAEYLCSLYRLQHRFRKGDRTVTQLLPSFDQPAKLNPGLRMVIHQTHLLVNPCWGSAWHVLEAVVAWDSIHIFLTPHWVYRAGCMLIQNMPDIYGVDLIQLYSNALVVLELSSRKWPSSAALSASLTEVMQHLKRKFRPDWSGKLQCGDVKM</sequence>
<accession>A0A6A6X4C4</accession>
<evidence type="ECO:0008006" key="3">
    <source>
        <dbReference type="Google" id="ProtNLM"/>
    </source>
</evidence>
<dbReference type="EMBL" id="MU002030">
    <property type="protein sequence ID" value="KAF2791226.1"/>
    <property type="molecule type" value="Genomic_DNA"/>
</dbReference>
<evidence type="ECO:0000313" key="1">
    <source>
        <dbReference type="EMBL" id="KAF2791226.1"/>
    </source>
</evidence>
<protein>
    <recommendedName>
        <fullName evidence="3">Transcription factor domain-containing protein</fullName>
    </recommendedName>
</protein>
<evidence type="ECO:0000313" key="2">
    <source>
        <dbReference type="Proteomes" id="UP000799757"/>
    </source>
</evidence>
<reference evidence="1" key="1">
    <citation type="journal article" date="2020" name="Stud. Mycol.">
        <title>101 Dothideomycetes genomes: a test case for predicting lifestyles and emergence of pathogens.</title>
        <authorList>
            <person name="Haridas S."/>
            <person name="Albert R."/>
            <person name="Binder M."/>
            <person name="Bloem J."/>
            <person name="Labutti K."/>
            <person name="Salamov A."/>
            <person name="Andreopoulos B."/>
            <person name="Baker S."/>
            <person name="Barry K."/>
            <person name="Bills G."/>
            <person name="Bluhm B."/>
            <person name="Cannon C."/>
            <person name="Castanera R."/>
            <person name="Culley D."/>
            <person name="Daum C."/>
            <person name="Ezra D."/>
            <person name="Gonzalez J."/>
            <person name="Henrissat B."/>
            <person name="Kuo A."/>
            <person name="Liang C."/>
            <person name="Lipzen A."/>
            <person name="Lutzoni F."/>
            <person name="Magnuson J."/>
            <person name="Mondo S."/>
            <person name="Nolan M."/>
            <person name="Ohm R."/>
            <person name="Pangilinan J."/>
            <person name="Park H.-J."/>
            <person name="Ramirez L."/>
            <person name="Alfaro M."/>
            <person name="Sun H."/>
            <person name="Tritt A."/>
            <person name="Yoshinaga Y."/>
            <person name="Zwiers L.-H."/>
            <person name="Turgeon B."/>
            <person name="Goodwin S."/>
            <person name="Spatafora J."/>
            <person name="Crous P."/>
            <person name="Grigoriev I."/>
        </authorList>
    </citation>
    <scope>NUCLEOTIDE SEQUENCE</scope>
    <source>
        <strain evidence="1">CBS 109.77</strain>
    </source>
</reference>